<sequence length="97" mass="10959">MGKRKAAQSQYNTQRGTTPVRKRARIGKGKHILPPSESDLKGHLTFTKKKDKARYQDIYVALGLTLFGGDGFNWKKRGYLLFLSTRTRSDTTTTQAP</sequence>
<keyword evidence="2" id="KW-1185">Reference proteome</keyword>
<name>A0ACC1BMW4_9ROSI</name>
<accession>A0ACC1BMW4</accession>
<evidence type="ECO:0000313" key="1">
    <source>
        <dbReference type="EMBL" id="KAJ0100284.1"/>
    </source>
</evidence>
<evidence type="ECO:0000313" key="2">
    <source>
        <dbReference type="Proteomes" id="UP001164250"/>
    </source>
</evidence>
<dbReference type="Proteomes" id="UP001164250">
    <property type="component" value="Chromosome 4"/>
</dbReference>
<proteinExistence type="predicted"/>
<reference evidence="2" key="1">
    <citation type="journal article" date="2023" name="G3 (Bethesda)">
        <title>Genome assembly and association tests identify interacting loci associated with vigor, precocity, and sex in interspecific pistachio rootstocks.</title>
        <authorList>
            <person name="Palmer W."/>
            <person name="Jacygrad E."/>
            <person name="Sagayaradj S."/>
            <person name="Cavanaugh K."/>
            <person name="Han R."/>
            <person name="Bertier L."/>
            <person name="Beede B."/>
            <person name="Kafkas S."/>
            <person name="Golino D."/>
            <person name="Preece J."/>
            <person name="Michelmore R."/>
        </authorList>
    </citation>
    <scope>NUCLEOTIDE SEQUENCE [LARGE SCALE GENOMIC DNA]</scope>
</reference>
<gene>
    <name evidence="1" type="ORF">Patl1_21494</name>
</gene>
<dbReference type="EMBL" id="CM047900">
    <property type="protein sequence ID" value="KAJ0100284.1"/>
    <property type="molecule type" value="Genomic_DNA"/>
</dbReference>
<comment type="caution">
    <text evidence="1">The sequence shown here is derived from an EMBL/GenBank/DDBJ whole genome shotgun (WGS) entry which is preliminary data.</text>
</comment>
<organism evidence="1 2">
    <name type="scientific">Pistacia atlantica</name>
    <dbReference type="NCBI Taxonomy" id="434234"/>
    <lineage>
        <taxon>Eukaryota</taxon>
        <taxon>Viridiplantae</taxon>
        <taxon>Streptophyta</taxon>
        <taxon>Embryophyta</taxon>
        <taxon>Tracheophyta</taxon>
        <taxon>Spermatophyta</taxon>
        <taxon>Magnoliopsida</taxon>
        <taxon>eudicotyledons</taxon>
        <taxon>Gunneridae</taxon>
        <taxon>Pentapetalae</taxon>
        <taxon>rosids</taxon>
        <taxon>malvids</taxon>
        <taxon>Sapindales</taxon>
        <taxon>Anacardiaceae</taxon>
        <taxon>Pistacia</taxon>
    </lineage>
</organism>
<protein>
    <submittedName>
        <fullName evidence="1">Uncharacterized protein</fullName>
    </submittedName>
</protein>